<name>A0A0B7C4R4_9EUPU</name>
<protein>
    <recommendedName>
        <fullName evidence="2">CUB domain-containing protein</fullName>
    </recommendedName>
</protein>
<organism evidence="1">
    <name type="scientific">Arion vulgaris</name>
    <dbReference type="NCBI Taxonomy" id="1028688"/>
    <lineage>
        <taxon>Eukaryota</taxon>
        <taxon>Metazoa</taxon>
        <taxon>Spiralia</taxon>
        <taxon>Lophotrochozoa</taxon>
        <taxon>Mollusca</taxon>
        <taxon>Gastropoda</taxon>
        <taxon>Heterobranchia</taxon>
        <taxon>Euthyneura</taxon>
        <taxon>Panpulmonata</taxon>
        <taxon>Eupulmonata</taxon>
        <taxon>Stylommatophora</taxon>
        <taxon>Helicina</taxon>
        <taxon>Arionoidea</taxon>
        <taxon>Arionidae</taxon>
        <taxon>Arion</taxon>
    </lineage>
</organism>
<gene>
    <name evidence="1" type="primary">ORF221736</name>
</gene>
<feature type="non-terminal residue" evidence="1">
    <location>
        <position position="1"/>
    </location>
</feature>
<dbReference type="AlphaFoldDB" id="A0A0B7C4R4"/>
<reference evidence="1" key="1">
    <citation type="submission" date="2014-12" db="EMBL/GenBank/DDBJ databases">
        <title>Insight into the proteome of Arion vulgaris.</title>
        <authorList>
            <person name="Aradska J."/>
            <person name="Bulat T."/>
            <person name="Smidak R."/>
            <person name="Sarate P."/>
            <person name="Gangsoo J."/>
            <person name="Sialana F."/>
            <person name="Bilban M."/>
            <person name="Lubec G."/>
        </authorList>
    </citation>
    <scope>NUCLEOTIDE SEQUENCE</scope>
    <source>
        <tissue evidence="1">Skin</tissue>
    </source>
</reference>
<accession>A0A0B7C4R4</accession>
<feature type="non-terminal residue" evidence="1">
    <location>
        <position position="96"/>
    </location>
</feature>
<dbReference type="EMBL" id="HACG01052750">
    <property type="protein sequence ID" value="CEK99621.1"/>
    <property type="molecule type" value="Transcribed_RNA"/>
</dbReference>
<proteinExistence type="predicted"/>
<sequence>FSLNGPNYCKPDSEKLIIQISGRKNITWCGTMYAEEMNLPAGAVDILYNSGASGEGTGFEIEFSAALPSSCYDKTYLNVNTQAKLLYSPNYPALYG</sequence>
<evidence type="ECO:0000313" key="1">
    <source>
        <dbReference type="EMBL" id="CEK99621.1"/>
    </source>
</evidence>
<evidence type="ECO:0008006" key="2">
    <source>
        <dbReference type="Google" id="ProtNLM"/>
    </source>
</evidence>